<proteinExistence type="predicted"/>
<accession>A0A1I8FCG9</accession>
<organism evidence="2 3">
    <name type="scientific">Macrostomum lignano</name>
    <dbReference type="NCBI Taxonomy" id="282301"/>
    <lineage>
        <taxon>Eukaryota</taxon>
        <taxon>Metazoa</taxon>
        <taxon>Spiralia</taxon>
        <taxon>Lophotrochozoa</taxon>
        <taxon>Platyhelminthes</taxon>
        <taxon>Rhabditophora</taxon>
        <taxon>Macrostomorpha</taxon>
        <taxon>Macrostomida</taxon>
        <taxon>Macrostomidae</taxon>
        <taxon>Macrostomum</taxon>
    </lineage>
</organism>
<sequence>HNRSDPRDIVDGHREKRSACCVRCLARFSLAEDPGLVAASLRDPRSSPRTPHPGAACPPAPADPSPASLLPCWAACVAPSRLGRRAGRLTGRGRQVALSCGRTAACCLAPAGAALAGSLLNLNARVPSARVIQAAWRRRCASLAGPPAAQEDRVDALPAKSRQPIQHRLCCRARRAGQQCHADTPSRCLLDVQAIRRAQAASAIQRWFRRARQIRIGRIRREIERRRRRRAILVIVTNYQISRRNRFFALLQDHVTRWLANRQAAGRRIQQKIEQERLERPVTGCQPGFNGLARPRCQGGSCGIGVPGPPSLCRRLSVACGSAPAARWPPCHSFVAGFPPPTPTPRRNPERLLLARPRSALRFARQQLRRRPLAQQLADLRAGTSHSAKAVRTAVQPVRRCRSPVLTHGRLQPKSYPTSTFVLHSVQILHNLIRPLGTAATAQAVARECPVKAGDVLTDALVSGAVVRPSPLQQELVKASAWPAGLSGLPAPQAFSADSPCPGALLSACAKPATRCCAGAGLEERRLVSQSRASGALLVRVEPDWPNGRLRQRLAQVTHAGGGAWLSAFGAGQRRLLGSQLAALGLMRLCSCCFSSAVSASAVGACPPPMASRMPRASLAAAAPSWTVACDFFGLVSPQLASLSCTFLQLLQGAQRFEGAPASAGLARARPRIPWRRTSCGGDSGDLRQGCASCTFEVRAMAFTVSF</sequence>
<protein>
    <submittedName>
        <fullName evidence="3">Lipoyl-binding domain-containing protein</fullName>
    </submittedName>
</protein>
<evidence type="ECO:0000313" key="3">
    <source>
        <dbReference type="WBParaSite" id="maker-unitig_29101-snap-gene-0.2-mRNA-1"/>
    </source>
</evidence>
<dbReference type="AlphaFoldDB" id="A0A1I8FCG9"/>
<dbReference type="WBParaSite" id="maker-unitig_29101-snap-gene-0.2-mRNA-1">
    <property type="protein sequence ID" value="maker-unitig_29101-snap-gene-0.2-mRNA-1"/>
    <property type="gene ID" value="maker-unitig_29101-snap-gene-0.2"/>
</dbReference>
<keyword evidence="2" id="KW-1185">Reference proteome</keyword>
<evidence type="ECO:0000256" key="1">
    <source>
        <dbReference type="SAM" id="MobiDB-lite"/>
    </source>
</evidence>
<name>A0A1I8FCG9_9PLAT</name>
<evidence type="ECO:0000313" key="2">
    <source>
        <dbReference type="Proteomes" id="UP000095280"/>
    </source>
</evidence>
<reference evidence="3" key="1">
    <citation type="submission" date="2016-11" db="UniProtKB">
        <authorList>
            <consortium name="WormBaseParasite"/>
        </authorList>
    </citation>
    <scope>IDENTIFICATION</scope>
</reference>
<dbReference type="Proteomes" id="UP000095280">
    <property type="component" value="Unplaced"/>
</dbReference>
<feature type="region of interest" description="Disordered" evidence="1">
    <location>
        <begin position="40"/>
        <end position="62"/>
    </location>
</feature>